<keyword evidence="9" id="KW-0472">Membrane</keyword>
<evidence type="ECO:0000256" key="2">
    <source>
        <dbReference type="ARBA" id="ARBA00022729"/>
    </source>
</evidence>
<dbReference type="InterPro" id="IPR050778">
    <property type="entry name" value="Cueball_EGF_LRP_Nidogen"/>
</dbReference>
<feature type="disulfide bond" evidence="6">
    <location>
        <begin position="1307"/>
        <end position="1334"/>
    </location>
</feature>
<dbReference type="SUPFAM" id="SSF63825">
    <property type="entry name" value="YWTD domain"/>
    <property type="match status" value="4"/>
</dbReference>
<feature type="domain" description="Sushi" evidence="11">
    <location>
        <begin position="1609"/>
        <end position="1670"/>
    </location>
</feature>
<feature type="repeat" description="LDL-receptor class B" evidence="7">
    <location>
        <begin position="815"/>
        <end position="858"/>
    </location>
</feature>
<dbReference type="InterPro" id="IPR011042">
    <property type="entry name" value="6-blade_b-propeller_TolB-like"/>
</dbReference>
<keyword evidence="6" id="KW-0768">Sushi</keyword>
<feature type="domain" description="HYR" evidence="10">
    <location>
        <begin position="1733"/>
        <end position="1817"/>
    </location>
</feature>
<dbReference type="InterPro" id="IPR003410">
    <property type="entry name" value="HYR_dom"/>
</dbReference>
<dbReference type="PROSITE" id="PS51120">
    <property type="entry name" value="LDLRB"/>
    <property type="match status" value="15"/>
</dbReference>
<dbReference type="InterPro" id="IPR011641">
    <property type="entry name" value="Tyr-kin_ephrin_A/B_rcpt-like"/>
</dbReference>
<feature type="region of interest" description="Disordered" evidence="8">
    <location>
        <begin position="1"/>
        <end position="28"/>
    </location>
</feature>
<dbReference type="PANTHER" id="PTHR46513:SF13">
    <property type="entry name" value="EGF-LIKE DOMAIN-CONTAINING PROTEIN"/>
    <property type="match status" value="1"/>
</dbReference>
<feature type="disulfide bond" evidence="6">
    <location>
        <begin position="1369"/>
        <end position="1396"/>
    </location>
</feature>
<dbReference type="InterPro" id="IPR009030">
    <property type="entry name" value="Growth_fac_rcpt_cys_sf"/>
</dbReference>
<protein>
    <submittedName>
        <fullName evidence="12">Low-density lipoprotein receptor-related protein 4</fullName>
    </submittedName>
</protein>
<dbReference type="Pfam" id="PF14670">
    <property type="entry name" value="FXa_inhibition"/>
    <property type="match status" value="2"/>
</dbReference>
<dbReference type="Gene3D" id="2.120.10.30">
    <property type="entry name" value="TolB, C-terminal domain"/>
    <property type="match status" value="4"/>
</dbReference>
<dbReference type="SMART" id="SM00181">
    <property type="entry name" value="EGF"/>
    <property type="match status" value="4"/>
</dbReference>
<evidence type="ECO:0000256" key="1">
    <source>
        <dbReference type="ARBA" id="ARBA00022536"/>
    </source>
</evidence>
<dbReference type="Pfam" id="PF07699">
    <property type="entry name" value="Ephrin_rec_like"/>
    <property type="match status" value="1"/>
</dbReference>
<dbReference type="FunFam" id="2.120.10.30:FF:000241">
    <property type="entry name" value="Low-density lipoprotein receptor-related protein 6"/>
    <property type="match status" value="3"/>
</dbReference>
<evidence type="ECO:0000256" key="5">
    <source>
        <dbReference type="ARBA" id="ARBA00023180"/>
    </source>
</evidence>
<feature type="repeat" description="LDL-receptor class B" evidence="7">
    <location>
        <begin position="768"/>
        <end position="814"/>
    </location>
</feature>
<feature type="domain" description="HYR" evidence="10">
    <location>
        <begin position="1458"/>
        <end position="1543"/>
    </location>
</feature>
<feature type="repeat" description="LDL-receptor class B" evidence="7">
    <location>
        <begin position="725"/>
        <end position="767"/>
    </location>
</feature>
<feature type="repeat" description="LDL-receptor class B" evidence="7">
    <location>
        <begin position="588"/>
        <end position="631"/>
    </location>
</feature>
<organism evidence="12 13">
    <name type="scientific">Stylophora pistillata</name>
    <name type="common">Smooth cauliflower coral</name>
    <dbReference type="NCBI Taxonomy" id="50429"/>
    <lineage>
        <taxon>Eukaryota</taxon>
        <taxon>Metazoa</taxon>
        <taxon>Cnidaria</taxon>
        <taxon>Anthozoa</taxon>
        <taxon>Hexacorallia</taxon>
        <taxon>Scleractinia</taxon>
        <taxon>Astrocoeniina</taxon>
        <taxon>Pocilloporidae</taxon>
        <taxon>Stylophora</taxon>
    </lineage>
</organism>
<feature type="repeat" description="LDL-receptor class B" evidence="7">
    <location>
        <begin position="276"/>
        <end position="318"/>
    </location>
</feature>
<keyword evidence="1" id="KW-0245">EGF-like domain</keyword>
<feature type="repeat" description="LDL-receptor class B" evidence="7">
    <location>
        <begin position="497"/>
        <end position="543"/>
    </location>
</feature>
<feature type="domain" description="Sushi" evidence="11">
    <location>
        <begin position="1544"/>
        <end position="1608"/>
    </location>
</feature>
<dbReference type="Gene3D" id="2.10.70.10">
    <property type="entry name" value="Complement Module, domain 1"/>
    <property type="match status" value="8"/>
</dbReference>
<feature type="domain" description="Sushi" evidence="11">
    <location>
        <begin position="1279"/>
        <end position="1336"/>
    </location>
</feature>
<evidence type="ECO:0000259" key="10">
    <source>
        <dbReference type="PROSITE" id="PS50825"/>
    </source>
</evidence>
<feature type="repeat" description="LDL-receptor class B" evidence="7">
    <location>
        <begin position="189"/>
        <end position="231"/>
    </location>
</feature>
<dbReference type="SMART" id="SM00135">
    <property type="entry name" value="LY"/>
    <property type="match status" value="19"/>
</dbReference>
<keyword evidence="9" id="KW-0812">Transmembrane</keyword>
<feature type="domain" description="Sushi" evidence="11">
    <location>
        <begin position="1337"/>
        <end position="1398"/>
    </location>
</feature>
<keyword evidence="4 6" id="KW-1015">Disulfide bond</keyword>
<dbReference type="Gene3D" id="2.10.25.10">
    <property type="entry name" value="Laminin"/>
    <property type="match status" value="1"/>
</dbReference>
<feature type="disulfide bond" evidence="6">
    <location>
        <begin position="1401"/>
        <end position="1444"/>
    </location>
</feature>
<dbReference type="PROSITE" id="PS50825">
    <property type="entry name" value="HYR"/>
    <property type="match status" value="3"/>
</dbReference>
<dbReference type="EMBL" id="LSMT01000479">
    <property type="protein sequence ID" value="PFX17349.1"/>
    <property type="molecule type" value="Genomic_DNA"/>
</dbReference>
<dbReference type="SMART" id="SM00032">
    <property type="entry name" value="CCP"/>
    <property type="match status" value="8"/>
</dbReference>
<gene>
    <name evidence="12" type="primary">Lrp4</name>
    <name evidence="12" type="ORF">AWC38_SpisGene18331</name>
</gene>
<feature type="disulfide bond" evidence="6">
    <location>
        <begin position="1641"/>
        <end position="1668"/>
    </location>
</feature>
<evidence type="ECO:0000259" key="11">
    <source>
        <dbReference type="PROSITE" id="PS50923"/>
    </source>
</evidence>
<evidence type="ECO:0000313" key="13">
    <source>
        <dbReference type="Proteomes" id="UP000225706"/>
    </source>
</evidence>
<feature type="repeat" description="LDL-receptor class B" evidence="7">
    <location>
        <begin position="1044"/>
        <end position="1086"/>
    </location>
</feature>
<sequence length="2364" mass="260054">MSGRDPLSPAEEENVLSEENETVNSSHRGTDKVFADVLLTMTQMSSTMSSMENAMKRLHSHCFKISGNSIATNDETEYLNHTRLTCKVKFDWDSVSHWSGAKESCAHPCVINPPMIALAVDYGKVKVNSAIQGLTRAVAIDVHFSLGYIFWSDVTELNIKRFRIDVKSTTTVISNIGVCDGLAVQWRTSQLYWTDTTYNKISVSDLDGNNQLTLLSSALEEPRAIALDPDSDVMIWTDWGSTPKIEKASLSGQQRVAIVTKELFYPNGIDLDRGSKRIFWVDAGYDRVESVDYNGNNRKLLFQMYGLHPFGVALIPPFLFFTDWVTYREFHMLDATTGKVLRSFNINGGQPMGIVAYDSGRQSVGPCAVNNGGCSHFCIPKASNHECVCPTGLVVKQDGKTCEEKVKKFILFADADGKSINIVSLDVNYFVAQTLFNHRGNQRPIALDYDPVEDRVYWSDIAQGLIVSAFINATSSKILFRCNILVPDGLAIDHVARNIYWTDTGNNRIEVARLDGTAESNEQRSMITREPFSEHSLSVAHGFGMMYWTDWGAAPKVEKAAMDGSVRRSIVTGNLAWPNGLTLDQTTNRLYWADAKLDTIEMSDLDGGNRQIVLSSSAGIHPYGLTIYQDILYWTDWNNRSISSYNATSGEADMVIPDLQQPMDIHVFDPSLMFLEVKKFILFADADGKSINIVSLDVNYFVAQTLFNHRGNQRPIALDYDPVEDRVYWSDIAQGLIVSAFINATSSKILFRCNILVPDGLAIDHVARNIYWTDTGNNRIEVARLDGTAESNEQRSMITREPFSEHSLSVAHGFGMMYWTDWGAAPKVEKAAMDGSVRRSIVTGNLAWPNGLTLDQTTNRLYWADAKLDTIEMSDLDGGNRQIVLSSSAGIHPYGLTIYQDILYWTDWNNRSISSYNATSGEADMVIPDLQQPMDIHVFDPSLMFLGSHSCSQNNGMCSDLCLLKPGGYQCACPTGVALKVDGKNCDHDLFQKISSEHFLLFAEADHSEIYKVSLAVTNTPCYPLQININISRPVAVDYDPVEGKIYWTDVTLKLLARAFPNGSSVEVIAHTDVETPDGLVVDYIGRILYWTDTGTSKLEVARLDGSFRKSLITTGIESPRAIILDIARRQMYWSDWGSSPKIEQANMDGSSRKTIVSTGLVWVNALALDSHSNLLYWCDANLDKIERANLQGNNRELVLDLSSYNHHPFGLSLSDDTLYWSDWSNQSIHKYNLTSSQSEVLVYGMGRPMDVHVHDLTKVLIEGVQLKPGDALTCEGVNRCQQLHAPPHGSLEPCSNLPGQTCQFSCDKGYTLTGSTSRTCNSDGAWTGIPTQCNAVTCSALSEPSNGSRLGCAGTTIEYFNTVCSFFCHPGYDPIGSASRKCLENGTWSGQDFFCQVITCPTLLVPPKGVLLTSFCGNTYGSNCVFGCESGYGSLDGNITRTCLQNSVWSGDNINCTDILPPTFDVPCPASPLIAYAEREKFSAEVNWTVPTATDNSGLKAVINSNYHPPRIFRQGSYIITYSAVDQSGNKATCSFTIEVIVINCTSLVANPGSALRMSSCGNHYGARCEFSCANGYRLNGSSDVTCVTSDDRPPAVWDNLIPTCQSITCPSLPIPTNGGKKGCEDTVSELYDTLCSFYCNDGYSLVGSSARRCLENGTWSGETSLCLLITCSPLVPPTDVSISPSSCSSISNYGQTCRLTCSRPGYSPNGTSSRTCGRDGQWTGSNDTRCTDTTPPSFNNTCPKDMMVYTPECSSSALVGWIEPIADDNSGHVIVTYPSIRTSAQFRIGLYYITYSASDAEGNRANCTFVVQVTIVKCRAIEPPSHGTVFPNQCRSASGVHYKTKCFLSCDDTPGYRLDGETVVSCLESGSWSADSTKTICKDVQPPSIQCPPNQELPTETGQAYAIVTWEIPVPSDNSNMSLSLKGLRPPQLFYAGRDYVRYEVTDSAGLSTSCTFSIHVKDESCPDLAPPENGAKACETWLAGVSCTVHCNKGYGFVNQPEDVYFCTPGGTWMNALENGQKALHFPDCSKTFKPKEAIVNGDLHYLIDECGNESVNEVIASNFIQLFQNSVFGKAGGCNGQCTIDNVEVDCGERGKRRRRETPSVPLTVRFALKVPLPANASLVDLNQTAELLSNNLLSTLNESDLNLNISGIVIEYDTSRPPHLRLASLICGKGQVQRGTQCVNCPLGFYFNDTGCHACPADQYQDQEAQSSCMLCPPGRVTIGKIGSKRRENCQEVSSMSSTDKQDGLKSVILYSSIAAGSLVFIVSLTIMAIFCAKKHPRAKHRTTPSRDIDLGYRNPVYEVAKDNPKVNEPVYMEIDVSKLPDRNGFPLDNNTDYFALSDIHQNDYERLEFTYSEA</sequence>
<feature type="repeat" description="LDL-receptor class B" evidence="7">
    <location>
        <begin position="232"/>
        <end position="275"/>
    </location>
</feature>
<dbReference type="InterPro" id="IPR000436">
    <property type="entry name" value="Sushi_SCR_CCP_dom"/>
</dbReference>
<comment type="caution">
    <text evidence="6">Lacks conserved residue(s) required for the propagation of feature annotation.</text>
</comment>
<keyword evidence="12" id="KW-0675">Receptor</keyword>
<feature type="domain" description="Sushi" evidence="11">
    <location>
        <begin position="1671"/>
        <end position="1734"/>
    </location>
</feature>
<evidence type="ECO:0000256" key="8">
    <source>
        <dbReference type="SAM" id="MobiDB-lite"/>
    </source>
</evidence>
<dbReference type="SUPFAM" id="SSF57196">
    <property type="entry name" value="EGF/Laminin"/>
    <property type="match status" value="2"/>
</dbReference>
<keyword evidence="5" id="KW-0325">Glycoprotein</keyword>
<feature type="domain" description="Sushi" evidence="11">
    <location>
        <begin position="1399"/>
        <end position="1459"/>
    </location>
</feature>
<keyword evidence="3" id="KW-0677">Repeat</keyword>
<dbReference type="CDD" id="cd00033">
    <property type="entry name" value="CCP"/>
    <property type="match status" value="8"/>
</dbReference>
<feature type="repeat" description="LDL-receptor class B" evidence="7">
    <location>
        <begin position="1130"/>
        <end position="1173"/>
    </location>
</feature>
<keyword evidence="13" id="KW-1185">Reference proteome</keyword>
<evidence type="ECO:0000256" key="4">
    <source>
        <dbReference type="ARBA" id="ARBA00023157"/>
    </source>
</evidence>
<dbReference type="InterPro" id="IPR000742">
    <property type="entry name" value="EGF"/>
</dbReference>
<accession>A0A2B4RKM6</accession>
<dbReference type="InterPro" id="IPR000033">
    <property type="entry name" value="LDLR_classB_rpt"/>
</dbReference>
<dbReference type="SUPFAM" id="SSF57184">
    <property type="entry name" value="Growth factor receptor domain"/>
    <property type="match status" value="1"/>
</dbReference>
<dbReference type="OrthoDB" id="9990982at2759"/>
<dbReference type="SMART" id="SM01411">
    <property type="entry name" value="Ephrin_rec_like"/>
    <property type="match status" value="1"/>
</dbReference>
<evidence type="ECO:0000256" key="3">
    <source>
        <dbReference type="ARBA" id="ARBA00022737"/>
    </source>
</evidence>
<keyword evidence="12" id="KW-0449">Lipoprotein</keyword>
<feature type="domain" description="Sushi" evidence="11">
    <location>
        <begin position="1966"/>
        <end position="2034"/>
    </location>
</feature>
<dbReference type="Pfam" id="PF00084">
    <property type="entry name" value="Sushi"/>
    <property type="match status" value="7"/>
</dbReference>
<name>A0A2B4RKM6_STYPI</name>
<evidence type="ECO:0000256" key="9">
    <source>
        <dbReference type="SAM" id="Phobius"/>
    </source>
</evidence>
<feature type="compositionally biased region" description="Acidic residues" evidence="8">
    <location>
        <begin position="10"/>
        <end position="21"/>
    </location>
</feature>
<feature type="domain" description="Sushi" evidence="11">
    <location>
        <begin position="1818"/>
        <end position="1885"/>
    </location>
</feature>
<dbReference type="Gene3D" id="2.60.40.10">
    <property type="entry name" value="Immunoglobulins"/>
    <property type="match status" value="1"/>
</dbReference>
<dbReference type="FunFam" id="2.120.10.30:FF:000132">
    <property type="entry name" value="Uncharacterized protein"/>
    <property type="match status" value="1"/>
</dbReference>
<dbReference type="SUPFAM" id="SSF57535">
    <property type="entry name" value="Complement control module/SCR domain"/>
    <property type="match status" value="8"/>
</dbReference>
<feature type="domain" description="HYR" evidence="10">
    <location>
        <begin position="1884"/>
        <end position="1965"/>
    </location>
</feature>
<dbReference type="PROSITE" id="PS50923">
    <property type="entry name" value="SUSHI"/>
    <property type="match status" value="8"/>
</dbReference>
<keyword evidence="2" id="KW-0732">Signal</keyword>
<feature type="repeat" description="LDL-receptor class B" evidence="7">
    <location>
        <begin position="859"/>
        <end position="902"/>
    </location>
</feature>
<feature type="repeat" description="LDL-receptor class B" evidence="7">
    <location>
        <begin position="1174"/>
        <end position="1218"/>
    </location>
</feature>
<reference evidence="13" key="1">
    <citation type="journal article" date="2017" name="bioRxiv">
        <title>Comparative analysis of the genomes of Stylophora pistillata and Acropora digitifera provides evidence for extensive differences between species of corals.</title>
        <authorList>
            <person name="Voolstra C.R."/>
            <person name="Li Y."/>
            <person name="Liew Y.J."/>
            <person name="Baumgarten S."/>
            <person name="Zoccola D."/>
            <person name="Flot J.-F."/>
            <person name="Tambutte S."/>
            <person name="Allemand D."/>
            <person name="Aranda M."/>
        </authorList>
    </citation>
    <scope>NUCLEOTIDE SEQUENCE [LARGE SCALE GENOMIC DNA]</scope>
</reference>
<dbReference type="InterPro" id="IPR035976">
    <property type="entry name" value="Sushi/SCR/CCP_sf"/>
</dbReference>
<evidence type="ECO:0000256" key="6">
    <source>
        <dbReference type="PROSITE-ProRule" id="PRU00302"/>
    </source>
</evidence>
<feature type="repeat" description="LDL-receptor class B" evidence="7">
    <location>
        <begin position="454"/>
        <end position="496"/>
    </location>
</feature>
<evidence type="ECO:0000313" key="12">
    <source>
        <dbReference type="EMBL" id="PFX17349.1"/>
    </source>
</evidence>
<dbReference type="Proteomes" id="UP000225706">
    <property type="component" value="Unassembled WGS sequence"/>
</dbReference>
<dbReference type="Pfam" id="PF02494">
    <property type="entry name" value="HYR"/>
    <property type="match status" value="3"/>
</dbReference>
<proteinExistence type="predicted"/>
<feature type="transmembrane region" description="Helical" evidence="9">
    <location>
        <begin position="2257"/>
        <end position="2282"/>
    </location>
</feature>
<feature type="repeat" description="LDL-receptor class B" evidence="7">
    <location>
        <begin position="544"/>
        <end position="587"/>
    </location>
</feature>
<feature type="repeat" description="LDL-receptor class B" evidence="7">
    <location>
        <begin position="1087"/>
        <end position="1129"/>
    </location>
</feature>
<dbReference type="InterPro" id="IPR013783">
    <property type="entry name" value="Ig-like_fold"/>
</dbReference>
<evidence type="ECO:0000256" key="7">
    <source>
        <dbReference type="PROSITE-ProRule" id="PRU00461"/>
    </source>
</evidence>
<dbReference type="Pfam" id="PF00058">
    <property type="entry name" value="Ldl_recept_b"/>
    <property type="match status" value="10"/>
</dbReference>
<comment type="caution">
    <text evidence="12">The sequence shown here is derived from an EMBL/GenBank/DDBJ whole genome shotgun (WGS) entry which is preliminary data.</text>
</comment>
<keyword evidence="9" id="KW-1133">Transmembrane helix</keyword>
<dbReference type="PANTHER" id="PTHR46513">
    <property type="entry name" value="VITELLOGENIN RECEPTOR-LIKE PROTEIN-RELATED-RELATED"/>
    <property type="match status" value="1"/>
</dbReference>
<dbReference type="Gene3D" id="2.10.50.10">
    <property type="entry name" value="Tumor Necrosis Factor Receptor, subunit A, domain 2"/>
    <property type="match status" value="1"/>
</dbReference>